<accession>A0A1H6EEY6</accession>
<reference evidence="2 3" key="1">
    <citation type="submission" date="2016-10" db="EMBL/GenBank/DDBJ databases">
        <authorList>
            <person name="de Groot N.N."/>
        </authorList>
    </citation>
    <scope>NUCLEOTIDE SEQUENCE [LARGE SCALE GENOMIC DNA]</scope>
    <source>
        <strain evidence="2 3">CGMCC 4.7037</strain>
    </source>
</reference>
<dbReference type="RefSeq" id="WP_103959317.1">
    <property type="nucleotide sequence ID" value="NZ_FNVT01000009.1"/>
</dbReference>
<proteinExistence type="predicted"/>
<dbReference type="AlphaFoldDB" id="A0A1H6EEY6"/>
<dbReference type="Gene3D" id="3.40.30.10">
    <property type="entry name" value="Glutaredoxin"/>
    <property type="match status" value="1"/>
</dbReference>
<gene>
    <name evidence="2" type="ORF">SAMN05444920_10946</name>
</gene>
<evidence type="ECO:0000259" key="1">
    <source>
        <dbReference type="PROSITE" id="PS51352"/>
    </source>
</evidence>
<protein>
    <recommendedName>
        <fullName evidence="1">Thioredoxin domain-containing protein</fullName>
    </recommendedName>
</protein>
<dbReference type="Proteomes" id="UP000236732">
    <property type="component" value="Unassembled WGS sequence"/>
</dbReference>
<dbReference type="InterPro" id="IPR036249">
    <property type="entry name" value="Thioredoxin-like_sf"/>
</dbReference>
<feature type="domain" description="Thioredoxin" evidence="1">
    <location>
        <begin position="56"/>
        <end position="182"/>
    </location>
</feature>
<organism evidence="2 3">
    <name type="scientific">Nonomuraea solani</name>
    <dbReference type="NCBI Taxonomy" id="1144553"/>
    <lineage>
        <taxon>Bacteria</taxon>
        <taxon>Bacillati</taxon>
        <taxon>Actinomycetota</taxon>
        <taxon>Actinomycetes</taxon>
        <taxon>Streptosporangiales</taxon>
        <taxon>Streptosporangiaceae</taxon>
        <taxon>Nonomuraea</taxon>
    </lineage>
</organism>
<name>A0A1H6EEY6_9ACTN</name>
<evidence type="ECO:0000313" key="3">
    <source>
        <dbReference type="Proteomes" id="UP000236732"/>
    </source>
</evidence>
<dbReference type="PROSITE" id="PS51352">
    <property type="entry name" value="THIOREDOXIN_2"/>
    <property type="match status" value="1"/>
</dbReference>
<evidence type="ECO:0000313" key="2">
    <source>
        <dbReference type="EMBL" id="SEG95355.1"/>
    </source>
</evidence>
<sequence>MSFLIAIVALVGALCVVNMVLTLGVVRRLREHTKLLDVLYETIDLMGGPPAAGRDLGVGDVAGDFEVTTADGDRLTRDSLPEGTVLAFMSPDCGGCHEKLPAFVSWAAGQDRSRVLAVVDNRSGDSADMIATLRPVAQVVVDGAVSAAFRVRSYPTFLEVAAGGTLLAAAPEISRLPAGAPA</sequence>
<dbReference type="OrthoDB" id="128449at2"/>
<dbReference type="SUPFAM" id="SSF52833">
    <property type="entry name" value="Thioredoxin-like"/>
    <property type="match status" value="1"/>
</dbReference>
<dbReference type="EMBL" id="FNVT01000009">
    <property type="protein sequence ID" value="SEG95355.1"/>
    <property type="molecule type" value="Genomic_DNA"/>
</dbReference>
<keyword evidence="3" id="KW-1185">Reference proteome</keyword>
<dbReference type="InterPro" id="IPR013766">
    <property type="entry name" value="Thioredoxin_domain"/>
</dbReference>